<dbReference type="Gene3D" id="3.10.180.10">
    <property type="entry name" value="2,3-Dihydroxybiphenyl 1,2-Dioxygenase, domain 1"/>
    <property type="match status" value="1"/>
</dbReference>
<dbReference type="CDD" id="cd06588">
    <property type="entry name" value="PhnB_like"/>
    <property type="match status" value="1"/>
</dbReference>
<dbReference type="Pfam" id="PF00903">
    <property type="entry name" value="Glyoxalase"/>
    <property type="match status" value="1"/>
</dbReference>
<dbReference type="AlphaFoldDB" id="A0A316ALX0"/>
<proteinExistence type="predicted"/>
<protein>
    <submittedName>
        <fullName evidence="2">PhnB protein</fullName>
    </submittedName>
</protein>
<dbReference type="InterPro" id="IPR029068">
    <property type="entry name" value="Glyas_Bleomycin-R_OHBP_Dase"/>
</dbReference>
<dbReference type="InterPro" id="IPR004360">
    <property type="entry name" value="Glyas_Fos-R_dOase_dom"/>
</dbReference>
<evidence type="ECO:0000313" key="2">
    <source>
        <dbReference type="EMBL" id="PWJ58259.1"/>
    </source>
</evidence>
<dbReference type="PANTHER" id="PTHR33990">
    <property type="entry name" value="PROTEIN YJDN-RELATED"/>
    <property type="match status" value="1"/>
</dbReference>
<reference evidence="2 3" key="1">
    <citation type="submission" date="2018-03" db="EMBL/GenBank/DDBJ databases">
        <title>Genomic Encyclopedia of Archaeal and Bacterial Type Strains, Phase II (KMG-II): from individual species to whole genera.</title>
        <authorList>
            <person name="Goeker M."/>
        </authorList>
    </citation>
    <scope>NUCLEOTIDE SEQUENCE [LARGE SCALE GENOMIC DNA]</scope>
    <source>
        <strain evidence="2 3">DSM 100346</strain>
    </source>
</reference>
<comment type="caution">
    <text evidence="2">The sequence shown here is derived from an EMBL/GenBank/DDBJ whole genome shotgun (WGS) entry which is preliminary data.</text>
</comment>
<accession>A0A316ALX0</accession>
<name>A0A316ALX0_9BACT</name>
<dbReference type="InterPro" id="IPR028973">
    <property type="entry name" value="PhnB-like"/>
</dbReference>
<evidence type="ECO:0000259" key="1">
    <source>
        <dbReference type="Pfam" id="PF00903"/>
    </source>
</evidence>
<sequence>MAKVNVYLTFQGNCELAFNFYQSALGGEFKDLSRFGEMPPEEGMPELSNEMKNRLMHVSLPISTETVLMGSDTVPGFGPDVTMGDNFSISLNVDSKEEADSLFAKLSEGGTITMPLDETFWGSYFGMLKDQFGINWMVNHDLLENE</sequence>
<gene>
    <name evidence="2" type="ORF">CLV98_104117</name>
</gene>
<evidence type="ECO:0000313" key="3">
    <source>
        <dbReference type="Proteomes" id="UP000245880"/>
    </source>
</evidence>
<organism evidence="2 3">
    <name type="scientific">Dyadobacter jejuensis</name>
    <dbReference type="NCBI Taxonomy" id="1082580"/>
    <lineage>
        <taxon>Bacteria</taxon>
        <taxon>Pseudomonadati</taxon>
        <taxon>Bacteroidota</taxon>
        <taxon>Cytophagia</taxon>
        <taxon>Cytophagales</taxon>
        <taxon>Spirosomataceae</taxon>
        <taxon>Dyadobacter</taxon>
    </lineage>
</organism>
<dbReference type="EMBL" id="QGDT01000004">
    <property type="protein sequence ID" value="PWJ58259.1"/>
    <property type="molecule type" value="Genomic_DNA"/>
</dbReference>
<dbReference type="PANTHER" id="PTHR33990:SF1">
    <property type="entry name" value="PROTEIN YJDN"/>
    <property type="match status" value="1"/>
</dbReference>
<dbReference type="RefSeq" id="WP_109674425.1">
    <property type="nucleotide sequence ID" value="NZ_QGDT01000004.1"/>
</dbReference>
<dbReference type="Proteomes" id="UP000245880">
    <property type="component" value="Unassembled WGS sequence"/>
</dbReference>
<dbReference type="SUPFAM" id="SSF54593">
    <property type="entry name" value="Glyoxalase/Bleomycin resistance protein/Dihydroxybiphenyl dioxygenase"/>
    <property type="match status" value="1"/>
</dbReference>
<dbReference type="OrthoDB" id="9795306at2"/>
<keyword evidence="3" id="KW-1185">Reference proteome</keyword>
<feature type="domain" description="Glyoxalase/fosfomycin resistance/dioxygenase" evidence="1">
    <location>
        <begin position="8"/>
        <end position="138"/>
    </location>
</feature>